<proteinExistence type="predicted"/>
<dbReference type="PANTHER" id="PTHR43775:SF23">
    <property type="entry name" value="FATTY ACID SYNTHASE 3"/>
    <property type="match status" value="1"/>
</dbReference>
<feature type="compositionally biased region" description="Polar residues" evidence="1">
    <location>
        <begin position="182"/>
        <end position="219"/>
    </location>
</feature>
<dbReference type="EMBL" id="OE183753">
    <property type="protein sequence ID" value="CAD7575968.1"/>
    <property type="molecule type" value="Genomic_DNA"/>
</dbReference>
<dbReference type="Pfam" id="PF00698">
    <property type="entry name" value="Acyl_transf_1"/>
    <property type="match status" value="1"/>
</dbReference>
<evidence type="ECO:0000256" key="1">
    <source>
        <dbReference type="SAM" id="MobiDB-lite"/>
    </source>
</evidence>
<dbReference type="AlphaFoldDB" id="A0A7R9PAU6"/>
<dbReference type="InterPro" id="IPR016035">
    <property type="entry name" value="Acyl_Trfase/lysoPLipase"/>
</dbReference>
<dbReference type="PANTHER" id="PTHR43775">
    <property type="entry name" value="FATTY ACID SYNTHASE"/>
    <property type="match status" value="1"/>
</dbReference>
<dbReference type="SUPFAM" id="SSF52151">
    <property type="entry name" value="FabD/lysophospholipase-like"/>
    <property type="match status" value="1"/>
</dbReference>
<dbReference type="Gene3D" id="3.30.70.250">
    <property type="entry name" value="Malonyl-CoA ACP transacylase, ACP-binding"/>
    <property type="match status" value="1"/>
</dbReference>
<name>A0A7R9PAU6_TIMCA</name>
<dbReference type="InterPro" id="IPR014043">
    <property type="entry name" value="Acyl_transferase_dom"/>
</dbReference>
<dbReference type="SMART" id="SM00827">
    <property type="entry name" value="PKS_AT"/>
    <property type="match status" value="1"/>
</dbReference>
<reference evidence="3" key="1">
    <citation type="submission" date="2020-11" db="EMBL/GenBank/DDBJ databases">
        <authorList>
            <person name="Tran Van P."/>
        </authorList>
    </citation>
    <scope>NUCLEOTIDE SEQUENCE</scope>
</reference>
<protein>
    <submittedName>
        <fullName evidence="3">(California timema) hypothetical protein</fullName>
    </submittedName>
</protein>
<evidence type="ECO:0000313" key="3">
    <source>
        <dbReference type="EMBL" id="CAD7575968.1"/>
    </source>
</evidence>
<feature type="compositionally biased region" description="Polar residues" evidence="1">
    <location>
        <begin position="241"/>
        <end position="253"/>
    </location>
</feature>
<gene>
    <name evidence="3" type="ORF">TCMB3V08_LOCUS8544</name>
</gene>
<organism evidence="3">
    <name type="scientific">Timema californicum</name>
    <name type="common">California timema</name>
    <name type="synonym">Walking stick</name>
    <dbReference type="NCBI Taxonomy" id="61474"/>
    <lineage>
        <taxon>Eukaryota</taxon>
        <taxon>Metazoa</taxon>
        <taxon>Ecdysozoa</taxon>
        <taxon>Arthropoda</taxon>
        <taxon>Hexapoda</taxon>
        <taxon>Insecta</taxon>
        <taxon>Pterygota</taxon>
        <taxon>Neoptera</taxon>
        <taxon>Polyneoptera</taxon>
        <taxon>Phasmatodea</taxon>
        <taxon>Timematodea</taxon>
        <taxon>Timematoidea</taxon>
        <taxon>Timematidae</taxon>
        <taxon>Timema</taxon>
    </lineage>
</organism>
<feature type="region of interest" description="Disordered" evidence="1">
    <location>
        <begin position="182"/>
        <end position="253"/>
    </location>
</feature>
<feature type="domain" description="Malonyl-CoA:ACP transacylase (MAT)" evidence="2">
    <location>
        <begin position="1"/>
        <end position="167"/>
    </location>
</feature>
<accession>A0A7R9PAU6</accession>
<dbReference type="Gene3D" id="1.10.287.1960">
    <property type="match status" value="1"/>
</dbReference>
<dbReference type="InterPro" id="IPR050091">
    <property type="entry name" value="PKS_NRPS_Biosynth_Enz"/>
</dbReference>
<dbReference type="GO" id="GO:0004312">
    <property type="term" value="F:fatty acid synthase activity"/>
    <property type="evidence" value="ECO:0007669"/>
    <property type="project" value="TreeGrafter"/>
</dbReference>
<evidence type="ECO:0000259" key="2">
    <source>
        <dbReference type="SMART" id="SM00827"/>
    </source>
</evidence>
<dbReference type="GO" id="GO:0006633">
    <property type="term" value="P:fatty acid biosynthetic process"/>
    <property type="evidence" value="ECO:0007669"/>
    <property type="project" value="TreeGrafter"/>
</dbReference>
<sequence>MSLGHKEIKVLCPPEVDVACHNSINSSTISGPEHIVIQFVEDLKKKDIFARAVNVANIAYHSRYIQPAAPRLLRYLKQLITDPKPRSSKWISSSVPESEWDTPLAKYSSPEYHTNNLLKEVLFEESTTRIPNNAIVIEIAPHGLLQAILRRSFGSECIHIPLTLRGHPNSAEFLLTAVGNDASAQQGTSDEPATSQQQMAGDYQPHTSTLPGSECQQGISDEPAPYQQENISNVPAGDYQPRTSTLPVSECQQGTSNEPALYQHEPGFDSCRQFIKSSMARANCFGPKVAILAMPWRLCRAATIRCITGEHCQHLETVFPHGRKKGGKNDLMMKSLLSNHFIDVYIGASAQRRRV</sequence>